<dbReference type="Gene3D" id="2.50.20.20">
    <property type="match status" value="1"/>
</dbReference>
<gene>
    <name evidence="1" type="ORF">GCM10023336_51170</name>
</gene>
<organism evidence="1 2">
    <name type="scientific">Streptomyces similanensis</name>
    <dbReference type="NCBI Taxonomy" id="1274988"/>
    <lineage>
        <taxon>Bacteria</taxon>
        <taxon>Bacillati</taxon>
        <taxon>Actinomycetota</taxon>
        <taxon>Actinomycetes</taxon>
        <taxon>Kitasatosporales</taxon>
        <taxon>Streptomycetaceae</taxon>
        <taxon>Streptomyces</taxon>
    </lineage>
</organism>
<reference evidence="2" key="1">
    <citation type="journal article" date="2019" name="Int. J. Syst. Evol. Microbiol.">
        <title>The Global Catalogue of Microorganisms (GCM) 10K type strain sequencing project: providing services to taxonomists for standard genome sequencing and annotation.</title>
        <authorList>
            <consortium name="The Broad Institute Genomics Platform"/>
            <consortium name="The Broad Institute Genome Sequencing Center for Infectious Disease"/>
            <person name="Wu L."/>
            <person name="Ma J."/>
        </authorList>
    </citation>
    <scope>NUCLEOTIDE SEQUENCE [LARGE SCALE GENOMIC DNA]</scope>
    <source>
        <strain evidence="2">JCM 18410</strain>
    </source>
</reference>
<accession>A0ABP9KZ05</accession>
<dbReference type="EMBL" id="BAABKC010000079">
    <property type="protein sequence ID" value="GAA5068219.1"/>
    <property type="molecule type" value="Genomic_DNA"/>
</dbReference>
<comment type="caution">
    <text evidence="1">The sequence shown here is derived from an EMBL/GenBank/DDBJ whole genome shotgun (WGS) entry which is preliminary data.</text>
</comment>
<dbReference type="InterPro" id="IPR029046">
    <property type="entry name" value="LolA/LolB/LppX"/>
</dbReference>
<evidence type="ECO:0000313" key="2">
    <source>
        <dbReference type="Proteomes" id="UP001500124"/>
    </source>
</evidence>
<sequence length="267" mass="27601">MSPVAALRAAETSTAKADSARVESTTSMGTLMSMKADGSLAWGHGLTGTMTITYTGGTAAETLRKLGNTKTEARYLPEGYYTKMSDQYAGALGGKHWLKYAYADLAKAAGGSGAYLTDQMQNSTPNQGVRLLLASGDVKKVGEDQVAGQRATHYAGTVNVADFADKTNHNLSAGQLASLKKQLGQAGISTETVDIWINDQNLLVKKTEKADTTNGAMATTAVYRDYGVKVSVTAPPAGDTADFAELLKQQGAGADSASGSATAPAGS</sequence>
<keyword evidence="2" id="KW-1185">Reference proteome</keyword>
<protein>
    <submittedName>
        <fullName evidence="1">Lipoprotein</fullName>
    </submittedName>
</protein>
<keyword evidence="1" id="KW-0449">Lipoprotein</keyword>
<dbReference type="SUPFAM" id="SSF89392">
    <property type="entry name" value="Prokaryotic lipoproteins and lipoprotein localization factors"/>
    <property type="match status" value="1"/>
</dbReference>
<dbReference type="Proteomes" id="UP001500124">
    <property type="component" value="Unassembled WGS sequence"/>
</dbReference>
<proteinExistence type="predicted"/>
<evidence type="ECO:0000313" key="1">
    <source>
        <dbReference type="EMBL" id="GAA5068219.1"/>
    </source>
</evidence>
<name>A0ABP9KZ05_9ACTN</name>